<dbReference type="InterPro" id="IPR051645">
    <property type="entry name" value="PER33/POM33_regulator"/>
</dbReference>
<evidence type="ECO:0000313" key="7">
    <source>
        <dbReference type="Proteomes" id="UP000191024"/>
    </source>
</evidence>
<dbReference type="AlphaFoldDB" id="A0A1G4IUG4"/>
<keyword evidence="3 5" id="KW-1133">Transmembrane helix</keyword>
<evidence type="ECO:0000256" key="4">
    <source>
        <dbReference type="ARBA" id="ARBA00023136"/>
    </source>
</evidence>
<organism evidence="6 7">
    <name type="scientific">Lachancea mirantina</name>
    <dbReference type="NCBI Taxonomy" id="1230905"/>
    <lineage>
        <taxon>Eukaryota</taxon>
        <taxon>Fungi</taxon>
        <taxon>Dikarya</taxon>
        <taxon>Ascomycota</taxon>
        <taxon>Saccharomycotina</taxon>
        <taxon>Saccharomycetes</taxon>
        <taxon>Saccharomycetales</taxon>
        <taxon>Saccharomycetaceae</taxon>
        <taxon>Lachancea</taxon>
    </lineage>
</organism>
<accession>A0A1G4IUG4</accession>
<dbReference type="GO" id="GO:0071786">
    <property type="term" value="P:endoplasmic reticulum tubular network organization"/>
    <property type="evidence" value="ECO:0007669"/>
    <property type="project" value="TreeGrafter"/>
</dbReference>
<comment type="subcellular location">
    <subcellularLocation>
        <location evidence="1">Membrane</location>
        <topology evidence="1">Multi-pass membrane protein</topology>
    </subcellularLocation>
</comment>
<feature type="transmembrane region" description="Helical" evidence="5">
    <location>
        <begin position="167"/>
        <end position="187"/>
    </location>
</feature>
<dbReference type="Proteomes" id="UP000191024">
    <property type="component" value="Chromosome B"/>
</dbReference>
<dbReference type="GO" id="GO:0016020">
    <property type="term" value="C:membrane"/>
    <property type="evidence" value="ECO:0007669"/>
    <property type="project" value="UniProtKB-SubCell"/>
</dbReference>
<evidence type="ECO:0000313" key="6">
    <source>
        <dbReference type="EMBL" id="SCU80484.1"/>
    </source>
</evidence>
<dbReference type="EMBL" id="LT598464">
    <property type="protein sequence ID" value="SCU80484.1"/>
    <property type="molecule type" value="Genomic_DNA"/>
</dbReference>
<name>A0A1G4IUG4_9SACH</name>
<dbReference type="GO" id="GO:0005783">
    <property type="term" value="C:endoplasmic reticulum"/>
    <property type="evidence" value="ECO:0007669"/>
    <property type="project" value="TreeGrafter"/>
</dbReference>
<keyword evidence="4 5" id="KW-0472">Membrane</keyword>
<feature type="transmembrane region" description="Helical" evidence="5">
    <location>
        <begin position="124"/>
        <end position="146"/>
    </location>
</feature>
<keyword evidence="2 5" id="KW-0812">Transmembrane</keyword>
<dbReference type="GO" id="GO:0061024">
    <property type="term" value="P:membrane organization"/>
    <property type="evidence" value="ECO:0007669"/>
    <property type="project" value="TreeGrafter"/>
</dbReference>
<feature type="transmembrane region" description="Helical" evidence="5">
    <location>
        <begin position="24"/>
        <end position="46"/>
    </location>
</feature>
<proteinExistence type="predicted"/>
<reference evidence="6 7" key="1">
    <citation type="submission" date="2016-03" db="EMBL/GenBank/DDBJ databases">
        <authorList>
            <person name="Devillers H."/>
        </authorList>
    </citation>
    <scope>NUCLEOTIDE SEQUENCE [LARGE SCALE GENOMIC DNA]</scope>
    <source>
        <strain evidence="6">CBS 11717</strain>
    </source>
</reference>
<evidence type="ECO:0000256" key="2">
    <source>
        <dbReference type="ARBA" id="ARBA00022692"/>
    </source>
</evidence>
<evidence type="ECO:0000256" key="3">
    <source>
        <dbReference type="ARBA" id="ARBA00022989"/>
    </source>
</evidence>
<dbReference type="PANTHER" id="PTHR12703:SF3">
    <property type="entry name" value="ABR032WP"/>
    <property type="match status" value="1"/>
</dbReference>
<dbReference type="PANTHER" id="PTHR12703">
    <property type="entry name" value="TRANSMEMBRANE PROTEIN 33"/>
    <property type="match status" value="1"/>
</dbReference>
<gene>
    <name evidence="6" type="ORF">LAMI_0B02586G</name>
</gene>
<dbReference type="OrthoDB" id="5581259at2759"/>
<keyword evidence="7" id="KW-1185">Reference proteome</keyword>
<protein>
    <submittedName>
        <fullName evidence="6">LAMI_0B02586g1_1</fullName>
    </submittedName>
</protein>
<evidence type="ECO:0000256" key="5">
    <source>
        <dbReference type="SAM" id="Phobius"/>
    </source>
</evidence>
<sequence length="266" mass="31109">MVPTKKIIRKKQAVKRDPLKAQRLAWSVGHIITLVCTAIYSMFYFYDTLTMYRYRSWKTLFLIARPPPRDRVGWLRWLWQLSPQLSYRSALLGVLASYSVSNFLEWSQVNPSWYDLLGQENFQGILMAALFLLSRASLFKLLPFALNSFLQITTKASEPSDNLPARTHTLLHVIAYSELVVAAILLLDTLTFKDGTSGFVLALYMGVYWLRINFSPYAQTTVLRLLLKLDKKVPPKFKSEWDQVKQFIYMRMEESRNTRQAMQRRF</sequence>
<evidence type="ECO:0000256" key="1">
    <source>
        <dbReference type="ARBA" id="ARBA00004141"/>
    </source>
</evidence>